<keyword evidence="1 6" id="KW-0028">Amino-acid biosynthesis</keyword>
<dbReference type="GO" id="GO:0019509">
    <property type="term" value="P:L-methionine salvage from methylthioadenosine"/>
    <property type="evidence" value="ECO:0007669"/>
    <property type="project" value="UniProtKB-UniRule"/>
</dbReference>
<dbReference type="AlphaFoldDB" id="A0A3M2WRR2"/>
<dbReference type="InterPro" id="IPR017714">
    <property type="entry name" value="MethylthioRu-1-P_deHdtase_MtnB"/>
</dbReference>
<dbReference type="GO" id="GO:0046570">
    <property type="term" value="F:methylthioribulose 1-phosphate dehydratase activity"/>
    <property type="evidence" value="ECO:0007669"/>
    <property type="project" value="UniProtKB-UniRule"/>
</dbReference>
<dbReference type="NCBIfam" id="NF006672">
    <property type="entry name" value="PRK09220.1"/>
    <property type="match status" value="1"/>
</dbReference>
<dbReference type="GO" id="GO:0008270">
    <property type="term" value="F:zinc ion binding"/>
    <property type="evidence" value="ECO:0007669"/>
    <property type="project" value="UniProtKB-UniRule"/>
</dbReference>
<evidence type="ECO:0000256" key="3">
    <source>
        <dbReference type="ARBA" id="ARBA00022833"/>
    </source>
</evidence>
<feature type="domain" description="Class II aldolase/adducin N-terminal" evidence="7">
    <location>
        <begin position="50"/>
        <end position="238"/>
    </location>
</feature>
<evidence type="ECO:0000256" key="4">
    <source>
        <dbReference type="ARBA" id="ARBA00023167"/>
    </source>
</evidence>
<comment type="cofactor">
    <cofactor evidence="6">
        <name>Zn(2+)</name>
        <dbReference type="ChEBI" id="CHEBI:29105"/>
    </cofactor>
    <text evidence="6">Binds 1 zinc ion per subunit.</text>
</comment>
<dbReference type="SMART" id="SM01007">
    <property type="entry name" value="Aldolase_II"/>
    <property type="match status" value="1"/>
</dbReference>
<dbReference type="Gene3D" id="3.40.225.10">
    <property type="entry name" value="Class II aldolase/adducin N-terminal domain"/>
    <property type="match status" value="1"/>
</dbReference>
<dbReference type="GO" id="GO:0005737">
    <property type="term" value="C:cytoplasm"/>
    <property type="evidence" value="ECO:0007669"/>
    <property type="project" value="UniProtKB-UniRule"/>
</dbReference>
<proteinExistence type="inferred from homology"/>
<dbReference type="InterPro" id="IPR036409">
    <property type="entry name" value="Aldolase_II/adducin_N_sf"/>
</dbReference>
<feature type="binding site" evidence="6">
    <location>
        <position position="138"/>
    </location>
    <ligand>
        <name>Zn(2+)</name>
        <dbReference type="ChEBI" id="CHEBI:29105"/>
    </ligand>
</feature>
<comment type="catalytic activity">
    <reaction evidence="6">
        <text>5-(methylsulfanyl)-D-ribulose 1-phosphate = 5-methylsulfanyl-2,3-dioxopentyl phosphate + H2O</text>
        <dbReference type="Rhea" id="RHEA:15549"/>
        <dbReference type="ChEBI" id="CHEBI:15377"/>
        <dbReference type="ChEBI" id="CHEBI:58548"/>
        <dbReference type="ChEBI" id="CHEBI:58828"/>
        <dbReference type="EC" id="4.2.1.109"/>
    </reaction>
</comment>
<dbReference type="Proteomes" id="UP000277952">
    <property type="component" value="Unassembled WGS sequence"/>
</dbReference>
<dbReference type="GO" id="GO:0005996">
    <property type="term" value="P:monosaccharide metabolic process"/>
    <property type="evidence" value="ECO:0007669"/>
    <property type="project" value="UniProtKB-ARBA"/>
</dbReference>
<keyword evidence="5 6" id="KW-0456">Lyase</keyword>
<dbReference type="UniPathway" id="UPA00904">
    <property type="reaction ID" value="UER00875"/>
</dbReference>
<comment type="caution">
    <text evidence="8">The sequence shown here is derived from an EMBL/GenBank/DDBJ whole genome shotgun (WGS) entry which is preliminary data.</text>
</comment>
<keyword evidence="4 6" id="KW-0486">Methionine biosynthesis</keyword>
<dbReference type="HAMAP" id="MF_01677">
    <property type="entry name" value="Salvage_MtnB"/>
    <property type="match status" value="1"/>
</dbReference>
<evidence type="ECO:0000259" key="7">
    <source>
        <dbReference type="SMART" id="SM01007"/>
    </source>
</evidence>
<sequence length="246" mass="27279">MGRLVLGLQLECAGAGLDICHCQPCGLCRSRHDCHIQKRGRRMSREQLSQEIIEAGRFLYGRGWSPATSSNYSVRLSVSEALLTVSGKHKGQLGPDDVLATDLAGNSLEPGKKPSAETLLHTQLYLCRPQVGAVLHTHSVNATVLSRLTAADHLVFEDYELQKAFNGVLTHEAQVVVPIFDNDQDIARLAANVQPWLDAHPECAGYLIRGHGLYTWGARMSDALRQIEAFEFLFECELKMRTVMNR</sequence>
<gene>
    <name evidence="6" type="primary">mtnB</name>
    <name evidence="8" type="ORF">ALQ94_100051</name>
</gene>
<dbReference type="SUPFAM" id="SSF53639">
    <property type="entry name" value="AraD/HMP-PK domain-like"/>
    <property type="match status" value="1"/>
</dbReference>
<evidence type="ECO:0000256" key="2">
    <source>
        <dbReference type="ARBA" id="ARBA00022723"/>
    </source>
</evidence>
<feature type="binding site" evidence="6">
    <location>
        <position position="136"/>
    </location>
    <ligand>
        <name>Zn(2+)</name>
        <dbReference type="ChEBI" id="CHEBI:29105"/>
    </ligand>
</feature>
<evidence type="ECO:0000313" key="8">
    <source>
        <dbReference type="EMBL" id="RML54026.1"/>
    </source>
</evidence>
<evidence type="ECO:0000256" key="5">
    <source>
        <dbReference type="ARBA" id="ARBA00023239"/>
    </source>
</evidence>
<comment type="similarity">
    <text evidence="6">Belongs to the aldolase class II family. MtnB subfamily.</text>
</comment>
<dbReference type="InterPro" id="IPR001303">
    <property type="entry name" value="Aldolase_II/adducin_N"/>
</dbReference>
<organism evidence="8 9">
    <name type="scientific">Pseudomonas amygdali pv. morsprunorum</name>
    <dbReference type="NCBI Taxonomy" id="129138"/>
    <lineage>
        <taxon>Bacteria</taxon>
        <taxon>Pseudomonadati</taxon>
        <taxon>Pseudomonadota</taxon>
        <taxon>Gammaproteobacteria</taxon>
        <taxon>Pseudomonadales</taxon>
        <taxon>Pseudomonadaceae</taxon>
        <taxon>Pseudomonas</taxon>
        <taxon>Pseudomonas amygdali</taxon>
    </lineage>
</organism>
<protein>
    <recommendedName>
        <fullName evidence="6">Methylthioribulose-1-phosphate dehydratase</fullName>
        <shortName evidence="6">MTRu-1-P dehydratase</shortName>
        <ecNumber evidence="6">4.2.1.109</ecNumber>
    </recommendedName>
</protein>
<dbReference type="EC" id="4.2.1.109" evidence="6"/>
<evidence type="ECO:0000313" key="9">
    <source>
        <dbReference type="Proteomes" id="UP000277952"/>
    </source>
</evidence>
<dbReference type="NCBIfam" id="TIGR03328">
    <property type="entry name" value="salvage_mtnB"/>
    <property type="match status" value="1"/>
</dbReference>
<reference evidence="8 9" key="1">
    <citation type="submission" date="2018-08" db="EMBL/GenBank/DDBJ databases">
        <title>Recombination of ecologically and evolutionarily significant loci maintains genetic cohesion in the Pseudomonas syringae species complex.</title>
        <authorList>
            <person name="Dillon M."/>
            <person name="Thakur S."/>
            <person name="Almeida R.N.D."/>
            <person name="Weir B.S."/>
            <person name="Guttman D.S."/>
        </authorList>
    </citation>
    <scope>NUCLEOTIDE SEQUENCE [LARGE SCALE GENOMIC DNA]</scope>
    <source>
        <strain evidence="8 9">19322</strain>
    </source>
</reference>
<comment type="pathway">
    <text evidence="6">Amino-acid biosynthesis; L-methionine biosynthesis via salvage pathway; L-methionine from S-methyl-5-thio-alpha-D-ribose 1-phosphate: step 2/6.</text>
</comment>
<evidence type="ECO:0000256" key="1">
    <source>
        <dbReference type="ARBA" id="ARBA00022605"/>
    </source>
</evidence>
<evidence type="ECO:0000256" key="6">
    <source>
        <dbReference type="HAMAP-Rule" id="MF_01677"/>
    </source>
</evidence>
<keyword evidence="2 6" id="KW-0479">Metal-binding</keyword>
<keyword evidence="3 6" id="KW-0862">Zinc</keyword>
<dbReference type="PANTHER" id="PTHR10640:SF7">
    <property type="entry name" value="METHYLTHIORIBULOSE-1-PHOSPHATE DEHYDRATASE"/>
    <property type="match status" value="1"/>
</dbReference>
<dbReference type="Pfam" id="PF00596">
    <property type="entry name" value="Aldolase_II"/>
    <property type="match status" value="1"/>
</dbReference>
<dbReference type="EMBL" id="RBNS01000142">
    <property type="protein sequence ID" value="RML54026.1"/>
    <property type="molecule type" value="Genomic_DNA"/>
</dbReference>
<comment type="function">
    <text evidence="6">Catalyzes the dehydration of methylthioribulose-1-phosphate (MTRu-1-P) into 2,3-diketo-5-methylthiopentyl-1-phosphate (DK-MTP-1-P).</text>
</comment>
<dbReference type="PANTHER" id="PTHR10640">
    <property type="entry name" value="METHYLTHIORIBULOSE-1-PHOSPHATE DEHYDRATASE"/>
    <property type="match status" value="1"/>
</dbReference>
<accession>A0A3M2WRR2</accession>
<name>A0A3M2WRR2_PSEA0</name>